<dbReference type="Proteomes" id="UP000317303">
    <property type="component" value="Unassembled WGS sequence"/>
</dbReference>
<evidence type="ECO:0000313" key="2">
    <source>
        <dbReference type="Proteomes" id="UP000317303"/>
    </source>
</evidence>
<keyword evidence="2" id="KW-1185">Reference proteome</keyword>
<dbReference type="OrthoDB" id="5363652at2"/>
<dbReference type="EMBL" id="VLJV01000001">
    <property type="protein sequence ID" value="TWH18271.1"/>
    <property type="molecule type" value="Genomic_DNA"/>
</dbReference>
<dbReference type="AlphaFoldDB" id="A0A660CBG9"/>
<name>A0A660CBG9_9PSEU</name>
<comment type="caution">
    <text evidence="1">The sequence shown here is derived from an EMBL/GenBank/DDBJ whole genome shotgun (WGS) entry which is preliminary data.</text>
</comment>
<evidence type="ECO:0000313" key="1">
    <source>
        <dbReference type="EMBL" id="TWH18271.1"/>
    </source>
</evidence>
<proteinExistence type="predicted"/>
<sequence length="324" mass="37514">MARTKPFATIDDQIRLLRSRGLALDTATAAQWLRSVGYYRLSGYWYPYRARELHPPYERTDRFVEHAAFDDVVRLYEFDRKLRTLIHDGIERIEVALRSHVSYHVGSHDPLAYRDAANFRPTFRHGAWLATARRRAERAMRHSEPIRHHRTKYNGELPVWVLTEVLDFSDVSKLYDSLFARGQWTVAERLGIVVDHTALSSNQRAKVLRTHPLARWLEQLTVLRNSCAHHARIWNRSFAPVSTTALRTVPSLRSLPEGQSERLYGAMLVMAHLLQQTSPGTSWAAKVRALVEDAFTPLPDRHVAEMGFPHDWQNEPLWNRIDGP</sequence>
<dbReference type="RefSeq" id="WP_030533196.1">
    <property type="nucleotide sequence ID" value="NZ_JOIJ01000012.1"/>
</dbReference>
<protein>
    <submittedName>
        <fullName evidence="1">Abortive infection bacteriophage resistance protein</fullName>
    </submittedName>
</protein>
<dbReference type="Pfam" id="PF07751">
    <property type="entry name" value="Abi_2"/>
    <property type="match status" value="1"/>
</dbReference>
<gene>
    <name evidence="1" type="ORF">JD82_00087</name>
</gene>
<organism evidence="1 2">
    <name type="scientific">Prauserella rugosa</name>
    <dbReference type="NCBI Taxonomy" id="43354"/>
    <lineage>
        <taxon>Bacteria</taxon>
        <taxon>Bacillati</taxon>
        <taxon>Actinomycetota</taxon>
        <taxon>Actinomycetes</taxon>
        <taxon>Pseudonocardiales</taxon>
        <taxon>Pseudonocardiaceae</taxon>
        <taxon>Prauserella</taxon>
    </lineage>
</organism>
<accession>A0A660CBG9</accession>
<reference evidence="1 2" key="1">
    <citation type="submission" date="2019-07" db="EMBL/GenBank/DDBJ databases">
        <title>R&amp;d 2014.</title>
        <authorList>
            <person name="Klenk H.-P."/>
        </authorList>
    </citation>
    <scope>NUCLEOTIDE SEQUENCE [LARGE SCALE GENOMIC DNA]</scope>
    <source>
        <strain evidence="1 2">DSM 43194</strain>
    </source>
</reference>
<dbReference type="InterPro" id="IPR011664">
    <property type="entry name" value="Abi_system_AbiD/AbiF-like"/>
</dbReference>